<dbReference type="InterPro" id="IPR036812">
    <property type="entry name" value="NAD(P)_OxRdtase_dom_sf"/>
</dbReference>
<keyword evidence="9" id="KW-1185">Reference proteome</keyword>
<protein>
    <submittedName>
        <fullName evidence="8">Glyoxal reductase</fullName>
    </submittedName>
</protein>
<organism evidence="8 9">
    <name type="scientific">Listeria kieliensis</name>
    <dbReference type="NCBI Taxonomy" id="1621700"/>
    <lineage>
        <taxon>Bacteria</taxon>
        <taxon>Bacillati</taxon>
        <taxon>Bacillota</taxon>
        <taxon>Bacilli</taxon>
        <taxon>Bacillales</taxon>
        <taxon>Listeriaceae</taxon>
        <taxon>Listeria</taxon>
    </lineage>
</organism>
<gene>
    <name evidence="8" type="ORF">UR08_06435</name>
</gene>
<keyword evidence="2" id="KW-0521">NADP</keyword>
<proteinExistence type="inferred from homology"/>
<dbReference type="PANTHER" id="PTHR43827">
    <property type="entry name" value="2,5-DIKETO-D-GLUCONIC ACID REDUCTASE"/>
    <property type="match status" value="1"/>
</dbReference>
<dbReference type="RefSeq" id="WP_115752860.1">
    <property type="nucleotide sequence ID" value="NZ_LARY01000002.1"/>
</dbReference>
<dbReference type="Gene3D" id="3.20.20.100">
    <property type="entry name" value="NADP-dependent oxidoreductase domain"/>
    <property type="match status" value="1"/>
</dbReference>
<dbReference type="SUPFAM" id="SSF51430">
    <property type="entry name" value="NAD(P)-linked oxidoreductase"/>
    <property type="match status" value="1"/>
</dbReference>
<keyword evidence="3" id="KW-0560">Oxidoreductase</keyword>
<dbReference type="FunFam" id="3.20.20.100:FF:000015">
    <property type="entry name" value="Oxidoreductase, aldo/keto reductase family"/>
    <property type="match status" value="1"/>
</dbReference>
<evidence type="ECO:0000313" key="9">
    <source>
        <dbReference type="Proteomes" id="UP000257055"/>
    </source>
</evidence>
<feature type="domain" description="NADP-dependent oxidoreductase" evidence="7">
    <location>
        <begin position="18"/>
        <end position="259"/>
    </location>
</feature>
<comment type="caution">
    <text evidence="8">The sequence shown here is derived from an EMBL/GenBank/DDBJ whole genome shotgun (WGS) entry which is preliminary data.</text>
</comment>
<dbReference type="PROSITE" id="PS00063">
    <property type="entry name" value="ALDOKETO_REDUCTASE_3"/>
    <property type="match status" value="1"/>
</dbReference>
<dbReference type="EMBL" id="LARY01000002">
    <property type="protein sequence ID" value="RDX00624.1"/>
    <property type="molecule type" value="Genomic_DNA"/>
</dbReference>
<name>A0A3D8TPU6_9LIST</name>
<feature type="binding site" evidence="5">
    <location>
        <position position="109"/>
    </location>
    <ligand>
        <name>substrate</name>
    </ligand>
</feature>
<dbReference type="Proteomes" id="UP000257055">
    <property type="component" value="Unassembled WGS sequence"/>
</dbReference>
<dbReference type="GO" id="GO:0016616">
    <property type="term" value="F:oxidoreductase activity, acting on the CH-OH group of donors, NAD or NADP as acceptor"/>
    <property type="evidence" value="ECO:0007669"/>
    <property type="project" value="UniProtKB-ARBA"/>
</dbReference>
<dbReference type="PIRSF" id="PIRSF000097">
    <property type="entry name" value="AKR"/>
    <property type="match status" value="1"/>
</dbReference>
<comment type="similarity">
    <text evidence="1">Belongs to the aldo/keto reductase family.</text>
</comment>
<dbReference type="InterPro" id="IPR044500">
    <property type="entry name" value="AKR5G"/>
</dbReference>
<dbReference type="PRINTS" id="PR00069">
    <property type="entry name" value="ALDKETRDTASE"/>
</dbReference>
<feature type="active site" description="Proton donor" evidence="4">
    <location>
        <position position="51"/>
    </location>
</feature>
<evidence type="ECO:0000256" key="1">
    <source>
        <dbReference type="ARBA" id="ARBA00007905"/>
    </source>
</evidence>
<accession>A0A3D8TPU6</accession>
<evidence type="ECO:0000256" key="6">
    <source>
        <dbReference type="PIRSR" id="PIRSR000097-3"/>
    </source>
</evidence>
<dbReference type="CDD" id="cd19157">
    <property type="entry name" value="AKR_AKR5G1-3"/>
    <property type="match status" value="1"/>
</dbReference>
<feature type="site" description="Lowers pKa of active site Tyr" evidence="6">
    <location>
        <position position="76"/>
    </location>
</feature>
<dbReference type="PANTHER" id="PTHR43827:SF3">
    <property type="entry name" value="NADP-DEPENDENT OXIDOREDUCTASE DOMAIN-CONTAINING PROTEIN"/>
    <property type="match status" value="1"/>
</dbReference>
<evidence type="ECO:0000256" key="3">
    <source>
        <dbReference type="ARBA" id="ARBA00023002"/>
    </source>
</evidence>
<dbReference type="Pfam" id="PF00248">
    <property type="entry name" value="Aldo_ket_red"/>
    <property type="match status" value="1"/>
</dbReference>
<dbReference type="InterPro" id="IPR018170">
    <property type="entry name" value="Aldo/ket_reductase_CS"/>
</dbReference>
<dbReference type="PROSITE" id="PS00062">
    <property type="entry name" value="ALDOKETO_REDUCTASE_2"/>
    <property type="match status" value="1"/>
</dbReference>
<sequence>MSITETVELANGVKMPRLGFGVWKVDDKEVVDPVKWALQAGYRAIDTAKAYGNEAGVGQAIKESGLKREDLFLTSKLWNADQGYDATIEAFEASLKRLGTDYLDLYLIHWPVAGKFKDTWRAFEQLYQDGKIRAIGVCNFQEHHLKELIADADIVPMVNQIELHPHLTQEPLRKFCRDHKIVVEAWSPLGNGQMLSDPELKKIADKYGKSVAQVIIKWDLQNGIVTIPKSVHKERIEENADVFDFKLSDEDLLAISAMNKDERTGPDPDNFNF</sequence>
<reference evidence="9" key="1">
    <citation type="submission" date="2015-04" db="EMBL/GenBank/DDBJ databases">
        <authorList>
            <person name="Schardt J."/>
            <person name="Mueller-Herbst S."/>
            <person name="Scherer S."/>
            <person name="Huptas C."/>
        </authorList>
    </citation>
    <scope>NUCLEOTIDE SEQUENCE [LARGE SCALE GENOMIC DNA]</scope>
    <source>
        <strain evidence="9">Kiel-L1</strain>
    </source>
</reference>
<evidence type="ECO:0000256" key="2">
    <source>
        <dbReference type="ARBA" id="ARBA00022857"/>
    </source>
</evidence>
<dbReference type="AlphaFoldDB" id="A0A3D8TPU6"/>
<dbReference type="InterPro" id="IPR023210">
    <property type="entry name" value="NADP_OxRdtase_dom"/>
</dbReference>
<evidence type="ECO:0000313" key="8">
    <source>
        <dbReference type="EMBL" id="RDX00624.1"/>
    </source>
</evidence>
<evidence type="ECO:0000256" key="5">
    <source>
        <dbReference type="PIRSR" id="PIRSR000097-2"/>
    </source>
</evidence>
<evidence type="ECO:0000256" key="4">
    <source>
        <dbReference type="PIRSR" id="PIRSR000097-1"/>
    </source>
</evidence>
<dbReference type="PROSITE" id="PS00798">
    <property type="entry name" value="ALDOKETO_REDUCTASE_1"/>
    <property type="match status" value="1"/>
</dbReference>
<dbReference type="InterPro" id="IPR020471">
    <property type="entry name" value="AKR"/>
</dbReference>
<evidence type="ECO:0000259" key="7">
    <source>
        <dbReference type="Pfam" id="PF00248"/>
    </source>
</evidence>